<dbReference type="PRINTS" id="PR00463">
    <property type="entry name" value="EP450I"/>
</dbReference>
<keyword evidence="1" id="KW-0349">Heme</keyword>
<keyword evidence="2" id="KW-0472">Membrane</keyword>
<evidence type="ECO:0008006" key="5">
    <source>
        <dbReference type="Google" id="ProtNLM"/>
    </source>
</evidence>
<keyword evidence="2" id="KW-0812">Transmembrane</keyword>
<dbReference type="Gene3D" id="1.10.630.10">
    <property type="entry name" value="Cytochrome P450"/>
    <property type="match status" value="1"/>
</dbReference>
<dbReference type="AlphaFoldDB" id="A0A9W9HMQ8"/>
<dbReference type="InterPro" id="IPR036396">
    <property type="entry name" value="Cyt_P450_sf"/>
</dbReference>
<evidence type="ECO:0000256" key="1">
    <source>
        <dbReference type="PIRSR" id="PIRSR602401-1"/>
    </source>
</evidence>
<dbReference type="PANTHER" id="PTHR24305">
    <property type="entry name" value="CYTOCHROME P450"/>
    <property type="match status" value="1"/>
</dbReference>
<name>A0A9W9HMQ8_9EURO</name>
<dbReference type="InterPro" id="IPR001128">
    <property type="entry name" value="Cyt_P450"/>
</dbReference>
<dbReference type="CDD" id="cd11069">
    <property type="entry name" value="CYP_FUM15-like"/>
    <property type="match status" value="1"/>
</dbReference>
<dbReference type="OrthoDB" id="1470350at2759"/>
<organism evidence="3 4">
    <name type="scientific">Penicillium capsulatum</name>
    <dbReference type="NCBI Taxonomy" id="69766"/>
    <lineage>
        <taxon>Eukaryota</taxon>
        <taxon>Fungi</taxon>
        <taxon>Dikarya</taxon>
        <taxon>Ascomycota</taxon>
        <taxon>Pezizomycotina</taxon>
        <taxon>Eurotiomycetes</taxon>
        <taxon>Eurotiomycetidae</taxon>
        <taxon>Eurotiales</taxon>
        <taxon>Aspergillaceae</taxon>
        <taxon>Penicillium</taxon>
    </lineage>
</organism>
<dbReference type="GO" id="GO:0043386">
    <property type="term" value="P:mycotoxin biosynthetic process"/>
    <property type="evidence" value="ECO:0007669"/>
    <property type="project" value="UniProtKB-ARBA"/>
</dbReference>
<accession>A0A9W9HMQ8</accession>
<sequence>MTYFKSFIFIIVTYAVYLRLRHDILCFDAATFFVLYAAWALSELVYRLFLYPRFLTPLKDIPTPKGRKWLTGNTNSYFIEVPYALVQDWIKNIPNRGLIRYYIVGNFEWLLLTSAEALSEFLVKKNYDFEKPKLLEQLRHIIGDGMVLAEGDVHKAQRKAFLPAFSSRQIQELQSVFWSKGVNLAKTIENHLSSTNASDNTIRVSDWSNSVTLDIIGKAGMGVEFHSLENAGNALNQAYHKLTTPSTSEKLLSVLCIIFSCPGFIYKFPTRRNREISEARQTVRDAARYVIDQSKIDKSSLERQRDILSVAVRNGKFSEQGLVEQAMTFLGAGHETMSAALQWSVYVLCKHQNVQLRLREEIRANLPTLSVESPDFLPKTLKSLPYLNAVCSEVLRLYPPIPKTVRRAVRDTSIVGEFIPKGTLFVIAPRVINRMPELWGSNADEFVPDRFMASGCSTKGNALSNFSFETFLHGPRSCIAQDFARTELALLVASITGRFHMELQCPDAELQIKETVTMIPSDGVMAKFTPLEGW</sequence>
<reference evidence="3" key="1">
    <citation type="submission" date="2022-11" db="EMBL/GenBank/DDBJ databases">
        <authorList>
            <person name="Petersen C."/>
        </authorList>
    </citation>
    <scope>NUCLEOTIDE SEQUENCE</scope>
    <source>
        <strain evidence="3">IBT 21917</strain>
    </source>
</reference>
<protein>
    <recommendedName>
        <fullName evidence="5">Cytochrome P450</fullName>
    </recommendedName>
</protein>
<keyword evidence="2" id="KW-1133">Transmembrane helix</keyword>
<dbReference type="GO" id="GO:0005506">
    <property type="term" value="F:iron ion binding"/>
    <property type="evidence" value="ECO:0007669"/>
    <property type="project" value="InterPro"/>
</dbReference>
<dbReference type="Proteomes" id="UP001146351">
    <property type="component" value="Unassembled WGS sequence"/>
</dbReference>
<evidence type="ECO:0000313" key="3">
    <source>
        <dbReference type="EMBL" id="KAJ5151789.1"/>
    </source>
</evidence>
<reference evidence="3" key="2">
    <citation type="journal article" date="2023" name="IMA Fungus">
        <title>Comparative genomic study of the Penicillium genus elucidates a diverse pangenome and 15 lateral gene transfer events.</title>
        <authorList>
            <person name="Petersen C."/>
            <person name="Sorensen T."/>
            <person name="Nielsen M.R."/>
            <person name="Sondergaard T.E."/>
            <person name="Sorensen J.L."/>
            <person name="Fitzpatrick D.A."/>
            <person name="Frisvad J.C."/>
            <person name="Nielsen K.L."/>
        </authorList>
    </citation>
    <scope>NUCLEOTIDE SEQUENCE</scope>
    <source>
        <strain evidence="3">IBT 21917</strain>
    </source>
</reference>
<dbReference type="EMBL" id="JAPQKO010000008">
    <property type="protein sequence ID" value="KAJ5151789.1"/>
    <property type="molecule type" value="Genomic_DNA"/>
</dbReference>
<keyword evidence="4" id="KW-1185">Reference proteome</keyword>
<dbReference type="InterPro" id="IPR002401">
    <property type="entry name" value="Cyt_P450_E_grp-I"/>
</dbReference>
<gene>
    <name evidence="3" type="ORF">N7492_010084</name>
</gene>
<keyword evidence="1" id="KW-0408">Iron</keyword>
<evidence type="ECO:0000313" key="4">
    <source>
        <dbReference type="Proteomes" id="UP001146351"/>
    </source>
</evidence>
<keyword evidence="1" id="KW-0479">Metal-binding</keyword>
<feature type="transmembrane region" description="Helical" evidence="2">
    <location>
        <begin position="30"/>
        <end position="49"/>
    </location>
</feature>
<comment type="cofactor">
    <cofactor evidence="1">
        <name>heme</name>
        <dbReference type="ChEBI" id="CHEBI:30413"/>
    </cofactor>
</comment>
<dbReference type="PRINTS" id="PR00385">
    <property type="entry name" value="P450"/>
</dbReference>
<dbReference type="GO" id="GO:0020037">
    <property type="term" value="F:heme binding"/>
    <property type="evidence" value="ECO:0007669"/>
    <property type="project" value="InterPro"/>
</dbReference>
<proteinExistence type="predicted"/>
<feature type="binding site" description="axial binding residue" evidence="1">
    <location>
        <position position="478"/>
    </location>
    <ligand>
        <name>heme</name>
        <dbReference type="ChEBI" id="CHEBI:30413"/>
    </ligand>
    <ligandPart>
        <name>Fe</name>
        <dbReference type="ChEBI" id="CHEBI:18248"/>
    </ligandPart>
</feature>
<dbReference type="FunFam" id="1.10.630.10:FF:000051">
    <property type="entry name" value="Cytochrome P450 monooxygenase (Fum15)"/>
    <property type="match status" value="1"/>
</dbReference>
<dbReference type="Pfam" id="PF00067">
    <property type="entry name" value="p450"/>
    <property type="match status" value="1"/>
</dbReference>
<dbReference type="GO" id="GO:0016705">
    <property type="term" value="F:oxidoreductase activity, acting on paired donors, with incorporation or reduction of molecular oxygen"/>
    <property type="evidence" value="ECO:0007669"/>
    <property type="project" value="InterPro"/>
</dbReference>
<dbReference type="SUPFAM" id="SSF48264">
    <property type="entry name" value="Cytochrome P450"/>
    <property type="match status" value="1"/>
</dbReference>
<dbReference type="GO" id="GO:0004497">
    <property type="term" value="F:monooxygenase activity"/>
    <property type="evidence" value="ECO:0007669"/>
    <property type="project" value="InterPro"/>
</dbReference>
<evidence type="ECO:0000256" key="2">
    <source>
        <dbReference type="SAM" id="Phobius"/>
    </source>
</evidence>
<comment type="caution">
    <text evidence="3">The sequence shown here is derived from an EMBL/GenBank/DDBJ whole genome shotgun (WGS) entry which is preliminary data.</text>
</comment>
<dbReference type="PANTHER" id="PTHR24305:SF227">
    <property type="entry name" value="P450, PUTATIVE (EUROFUNG)-RELATED"/>
    <property type="match status" value="1"/>
</dbReference>
<dbReference type="InterPro" id="IPR050121">
    <property type="entry name" value="Cytochrome_P450_monoxygenase"/>
</dbReference>